<evidence type="ECO:0000256" key="3">
    <source>
        <dbReference type="ARBA" id="ARBA00012584"/>
    </source>
</evidence>
<evidence type="ECO:0000313" key="16">
    <source>
        <dbReference type="EMBL" id="MBC2670072.1"/>
    </source>
</evidence>
<evidence type="ECO:0000256" key="5">
    <source>
        <dbReference type="ARBA" id="ARBA00022490"/>
    </source>
</evidence>
<dbReference type="GO" id="GO:0003725">
    <property type="term" value="F:double-stranded RNA binding"/>
    <property type="evidence" value="ECO:0007669"/>
    <property type="project" value="UniProtKB-UniRule"/>
</dbReference>
<keyword evidence="5 13" id="KW-0963">Cytoplasm</keyword>
<dbReference type="GO" id="GO:0005524">
    <property type="term" value="F:ATP binding"/>
    <property type="evidence" value="ECO:0007669"/>
    <property type="project" value="UniProtKB-UniRule"/>
</dbReference>
<protein>
    <recommendedName>
        <fullName evidence="4 13">Threonylcarbamoyl-AMP synthase</fullName>
        <shortName evidence="13">TC-AMP synthase</shortName>
        <ecNumber evidence="3 13">2.7.7.87</ecNumber>
    </recommendedName>
    <alternativeName>
        <fullName evidence="11 13">L-threonylcarbamoyladenylate synthase</fullName>
    </alternativeName>
</protein>
<keyword evidence="17" id="KW-1185">Reference proteome</keyword>
<evidence type="ECO:0000256" key="7">
    <source>
        <dbReference type="ARBA" id="ARBA00022694"/>
    </source>
</evidence>
<feature type="binding site" evidence="14">
    <location>
        <position position="63"/>
    </location>
    <ligand>
        <name>ATP</name>
        <dbReference type="ChEBI" id="CHEBI:30616"/>
    </ligand>
</feature>
<dbReference type="GO" id="GO:0061710">
    <property type="term" value="F:L-threonylcarbamoyladenylate synthase"/>
    <property type="evidence" value="ECO:0007669"/>
    <property type="project" value="UniProtKB-EC"/>
</dbReference>
<proteinExistence type="inferred from homology"/>
<evidence type="ECO:0000256" key="6">
    <source>
        <dbReference type="ARBA" id="ARBA00022679"/>
    </source>
</evidence>
<dbReference type="EMBL" id="JACLAX010000013">
    <property type="protein sequence ID" value="MBC2670072.1"/>
    <property type="molecule type" value="Genomic_DNA"/>
</dbReference>
<evidence type="ECO:0000256" key="10">
    <source>
        <dbReference type="ARBA" id="ARBA00022840"/>
    </source>
</evidence>
<organism evidence="16 17">
    <name type="scientific">Novosphingobium piscinae</name>
    <dbReference type="NCBI Taxonomy" id="1507448"/>
    <lineage>
        <taxon>Bacteria</taxon>
        <taxon>Pseudomonadati</taxon>
        <taxon>Pseudomonadota</taxon>
        <taxon>Alphaproteobacteria</taxon>
        <taxon>Sphingomonadales</taxon>
        <taxon>Sphingomonadaceae</taxon>
        <taxon>Novosphingobium</taxon>
    </lineage>
</organism>
<keyword evidence="8 13" id="KW-0548">Nucleotidyltransferase</keyword>
<dbReference type="InterPro" id="IPR010923">
    <property type="entry name" value="T(6)A37_SUA5"/>
</dbReference>
<feature type="binding site" evidence="14">
    <location>
        <position position="183"/>
    </location>
    <ligand>
        <name>L-threonine</name>
        <dbReference type="ChEBI" id="CHEBI:57926"/>
    </ligand>
</feature>
<evidence type="ECO:0000256" key="11">
    <source>
        <dbReference type="ARBA" id="ARBA00029774"/>
    </source>
</evidence>
<feature type="binding site" evidence="14">
    <location>
        <position position="197"/>
    </location>
    <ligand>
        <name>ATP</name>
        <dbReference type="ChEBI" id="CHEBI:30616"/>
    </ligand>
</feature>
<feature type="binding site" evidence="14">
    <location>
        <position position="153"/>
    </location>
    <ligand>
        <name>ATP</name>
        <dbReference type="ChEBI" id="CHEBI:30616"/>
    </ligand>
</feature>
<dbReference type="InterPro" id="IPR017945">
    <property type="entry name" value="DHBP_synth_RibB-like_a/b_dom"/>
</dbReference>
<dbReference type="GO" id="GO:0000049">
    <property type="term" value="F:tRNA binding"/>
    <property type="evidence" value="ECO:0007669"/>
    <property type="project" value="TreeGrafter"/>
</dbReference>
<evidence type="ECO:0000256" key="9">
    <source>
        <dbReference type="ARBA" id="ARBA00022741"/>
    </source>
</evidence>
<feature type="domain" description="YrdC-like" evidence="15">
    <location>
        <begin position="14"/>
        <end position="201"/>
    </location>
</feature>
<comment type="catalytic activity">
    <reaction evidence="12 13">
        <text>L-threonine + hydrogencarbonate + ATP = L-threonylcarbamoyladenylate + diphosphate + H2O</text>
        <dbReference type="Rhea" id="RHEA:36407"/>
        <dbReference type="ChEBI" id="CHEBI:15377"/>
        <dbReference type="ChEBI" id="CHEBI:17544"/>
        <dbReference type="ChEBI" id="CHEBI:30616"/>
        <dbReference type="ChEBI" id="CHEBI:33019"/>
        <dbReference type="ChEBI" id="CHEBI:57926"/>
        <dbReference type="ChEBI" id="CHEBI:73682"/>
        <dbReference type="EC" id="2.7.7.87"/>
    </reaction>
</comment>
<evidence type="ECO:0000256" key="14">
    <source>
        <dbReference type="PIRSR" id="PIRSR004930-1"/>
    </source>
</evidence>
<evidence type="ECO:0000256" key="2">
    <source>
        <dbReference type="ARBA" id="ARBA00007663"/>
    </source>
</evidence>
<dbReference type="EC" id="2.7.7.87" evidence="3 13"/>
<keyword evidence="9 13" id="KW-0547">Nucleotide-binding</keyword>
<dbReference type="GO" id="GO:0008033">
    <property type="term" value="P:tRNA processing"/>
    <property type="evidence" value="ECO:0007669"/>
    <property type="project" value="UniProtKB-KW"/>
</dbReference>
<dbReference type="Gene3D" id="3.40.50.11030">
    <property type="entry name" value="Threonylcarbamoyl-AMP synthase, C-terminal domain"/>
    <property type="match status" value="1"/>
</dbReference>
<dbReference type="RefSeq" id="WP_185679931.1">
    <property type="nucleotide sequence ID" value="NZ_JACLAX010000013.1"/>
</dbReference>
<dbReference type="InterPro" id="IPR006070">
    <property type="entry name" value="Sua5-like_dom"/>
</dbReference>
<evidence type="ECO:0000256" key="4">
    <source>
        <dbReference type="ARBA" id="ARBA00015492"/>
    </source>
</evidence>
<reference evidence="16 17" key="1">
    <citation type="submission" date="2020-08" db="EMBL/GenBank/DDBJ databases">
        <title>The genome sequence of type strain Novosphingobium piscinae KCTC 42194.</title>
        <authorList>
            <person name="Liu Y."/>
        </authorList>
    </citation>
    <scope>NUCLEOTIDE SEQUENCE [LARGE SCALE GENOMIC DNA]</scope>
    <source>
        <strain evidence="16 17">KCTC 42194</strain>
    </source>
</reference>
<evidence type="ECO:0000256" key="13">
    <source>
        <dbReference type="PIRNR" id="PIRNR004930"/>
    </source>
</evidence>
<sequence>MTGNTRPLVLPPDTAGLARAADSLRAGAPVAVPTETVYGLAARADQAEAVAAVYRAKGRPDFNPLIVHVGDLAAARPLAEVDARAERLAAAFWPGPLTMVLPLRAGAAITPAVTAGLPTLALRCPDHPVMRALLAACALPLAAPSANRSGAVSPTTAAHVAASLAGRIDLVLDGGPCATGLESTIVALRTEGWTILRPGPVSTEQIAAVLGSDEAPGASPGAIEAPGQLASHYAPGKPVRLGAVTAAPDEFLIGFGALAGDVTLSATGDLAEAAARLYACLHAAAGAAAPRVAVAPVPDRGIGRAINDRLRRAAA</sequence>
<keyword evidence="7 13" id="KW-0819">tRNA processing</keyword>
<dbReference type="PROSITE" id="PS51163">
    <property type="entry name" value="YRDC"/>
    <property type="match status" value="1"/>
</dbReference>
<dbReference type="PIRSF" id="PIRSF004930">
    <property type="entry name" value="Tln_factor_SUA5"/>
    <property type="match status" value="1"/>
</dbReference>
<comment type="caution">
    <text evidence="16">The sequence shown here is derived from an EMBL/GenBank/DDBJ whole genome shotgun (WGS) entry which is preliminary data.</text>
</comment>
<dbReference type="Pfam" id="PF01300">
    <property type="entry name" value="Sua5_yciO_yrdC"/>
    <property type="match status" value="1"/>
</dbReference>
<evidence type="ECO:0000256" key="1">
    <source>
        <dbReference type="ARBA" id="ARBA00004496"/>
    </source>
</evidence>
<keyword evidence="10 13" id="KW-0067">ATP-binding</keyword>
<dbReference type="Pfam" id="PF03481">
    <property type="entry name" value="Sua5_C"/>
    <property type="match status" value="1"/>
</dbReference>
<dbReference type="InterPro" id="IPR005145">
    <property type="entry name" value="Sua5_C"/>
</dbReference>
<dbReference type="PANTHER" id="PTHR17490">
    <property type="entry name" value="SUA5"/>
    <property type="match status" value="1"/>
</dbReference>
<feature type="binding site" evidence="14">
    <location>
        <position position="59"/>
    </location>
    <ligand>
        <name>ATP</name>
        <dbReference type="ChEBI" id="CHEBI:30616"/>
    </ligand>
</feature>
<dbReference type="AlphaFoldDB" id="A0A7X1G152"/>
<keyword evidence="6 13" id="KW-0808">Transferase</keyword>
<dbReference type="NCBIfam" id="TIGR00057">
    <property type="entry name" value="L-threonylcarbamoyladenylate synthase"/>
    <property type="match status" value="1"/>
</dbReference>
<dbReference type="InterPro" id="IPR050156">
    <property type="entry name" value="TC-AMP_synthase_SUA5"/>
</dbReference>
<comment type="similarity">
    <text evidence="2 13">Belongs to the SUA5 family.</text>
</comment>
<feature type="binding site" evidence="14">
    <location>
        <position position="143"/>
    </location>
    <ligand>
        <name>L-threonine</name>
        <dbReference type="ChEBI" id="CHEBI:57926"/>
    </ligand>
</feature>
<evidence type="ECO:0000256" key="8">
    <source>
        <dbReference type="ARBA" id="ARBA00022695"/>
    </source>
</evidence>
<comment type="function">
    <text evidence="13">Required for the formation of a threonylcarbamoyl group on adenosine at position 37 (t(6)A37) in tRNAs that read codons beginning with adenine.</text>
</comment>
<feature type="binding site" evidence="14">
    <location>
        <position position="145"/>
    </location>
    <ligand>
        <name>ATP</name>
        <dbReference type="ChEBI" id="CHEBI:30616"/>
    </ligand>
</feature>
<name>A0A7X1G152_9SPHN</name>
<evidence type="ECO:0000256" key="12">
    <source>
        <dbReference type="ARBA" id="ARBA00048366"/>
    </source>
</evidence>
<feature type="binding site" evidence="14">
    <location>
        <position position="119"/>
    </location>
    <ligand>
        <name>ATP</name>
        <dbReference type="ChEBI" id="CHEBI:30616"/>
    </ligand>
</feature>
<feature type="binding site" evidence="14">
    <location>
        <position position="123"/>
    </location>
    <ligand>
        <name>L-threonine</name>
        <dbReference type="ChEBI" id="CHEBI:57926"/>
    </ligand>
</feature>
<dbReference type="InterPro" id="IPR038385">
    <property type="entry name" value="Sua5/YwlC_C"/>
</dbReference>
<evidence type="ECO:0000259" key="15">
    <source>
        <dbReference type="PROSITE" id="PS51163"/>
    </source>
</evidence>
<dbReference type="GO" id="GO:0006450">
    <property type="term" value="P:regulation of translational fidelity"/>
    <property type="evidence" value="ECO:0007669"/>
    <property type="project" value="TreeGrafter"/>
</dbReference>
<dbReference type="GO" id="GO:0005737">
    <property type="term" value="C:cytoplasm"/>
    <property type="evidence" value="ECO:0007669"/>
    <property type="project" value="UniProtKB-SubCell"/>
</dbReference>
<comment type="subcellular location">
    <subcellularLocation>
        <location evidence="1 13">Cytoplasm</location>
    </subcellularLocation>
</comment>
<dbReference type="Gene3D" id="3.90.870.10">
    <property type="entry name" value="DHBP synthase"/>
    <property type="match status" value="1"/>
</dbReference>
<feature type="binding site" evidence="14">
    <location>
        <position position="36"/>
    </location>
    <ligand>
        <name>L-threonine</name>
        <dbReference type="ChEBI" id="CHEBI:57926"/>
    </ligand>
</feature>
<evidence type="ECO:0000313" key="17">
    <source>
        <dbReference type="Proteomes" id="UP000551327"/>
    </source>
</evidence>
<dbReference type="PANTHER" id="PTHR17490:SF16">
    <property type="entry name" value="THREONYLCARBAMOYL-AMP SYNTHASE"/>
    <property type="match status" value="1"/>
</dbReference>
<gene>
    <name evidence="16" type="ORF">H7F53_13035</name>
</gene>
<dbReference type="Proteomes" id="UP000551327">
    <property type="component" value="Unassembled WGS sequence"/>
</dbReference>
<accession>A0A7X1G152</accession>
<dbReference type="SUPFAM" id="SSF55821">
    <property type="entry name" value="YrdC/RibB"/>
    <property type="match status" value="1"/>
</dbReference>
<feature type="binding site" evidence="14">
    <location>
        <position position="233"/>
    </location>
    <ligand>
        <name>ATP</name>
        <dbReference type="ChEBI" id="CHEBI:30616"/>
    </ligand>
</feature>
<feature type="binding site" evidence="14">
    <location>
        <position position="68"/>
    </location>
    <ligand>
        <name>L-threonine</name>
        <dbReference type="ChEBI" id="CHEBI:57926"/>
    </ligand>
</feature>